<dbReference type="WBParaSite" id="Pan_g15956.t1">
    <property type="protein sequence ID" value="Pan_g15956.t1"/>
    <property type="gene ID" value="Pan_g15956"/>
</dbReference>
<dbReference type="PRINTS" id="PR00237">
    <property type="entry name" value="GPCRRHODOPSN"/>
</dbReference>
<dbReference type="GO" id="GO:0016020">
    <property type="term" value="C:membrane"/>
    <property type="evidence" value="ECO:0007669"/>
    <property type="project" value="UniProtKB-SubCell"/>
</dbReference>
<keyword evidence="3 5" id="KW-1133">Transmembrane helix</keyword>
<feature type="domain" description="G-protein coupled receptors family 1 profile" evidence="6">
    <location>
        <begin position="93"/>
        <end position="339"/>
    </location>
</feature>
<sequence>MLTCNATYPWRPLGRIVDLFILPTLCIVGLFLNLACLFVFSRRTIGHAEGDIVADTWTSKPLSSGEQRFSDGVMSPKRKQTFQRRAHPLVPTLIVLSVCDSLQLMFSLFVLFLPALHDHMEMDPWGVVAQVAYIATGTLAGGLLASNCASIWTMCYITVQRHRAIVKPLSTVNDAKSSTKRVLPLVGIAIMAVVFNAPVWFQFSWSVYHVDGNRWFLIHQPSTLALSDDYRKVMHKILYPFAVYFGPLILISVLNMRILSYIALKRIESIGHKRRMARERRSVWLLLSIVILFFTCHTGGLIIRFVDQKTYEQSACFIFAKDFVNVLFNVNSFANPMLYFFFTKQFRDLRTNWGFTRNNSASKRLIKGVSSTKPTQTSLGSQV</sequence>
<reference evidence="8" key="2">
    <citation type="submission" date="2020-10" db="UniProtKB">
        <authorList>
            <consortium name="WormBaseParasite"/>
        </authorList>
    </citation>
    <scope>IDENTIFICATION</scope>
</reference>
<feature type="transmembrane region" description="Helical" evidence="5">
    <location>
        <begin position="323"/>
        <end position="342"/>
    </location>
</feature>
<evidence type="ECO:0000256" key="1">
    <source>
        <dbReference type="ARBA" id="ARBA00004370"/>
    </source>
</evidence>
<evidence type="ECO:0000256" key="4">
    <source>
        <dbReference type="ARBA" id="ARBA00023136"/>
    </source>
</evidence>
<dbReference type="PROSITE" id="PS50262">
    <property type="entry name" value="G_PROTEIN_RECEP_F1_2"/>
    <property type="match status" value="1"/>
</dbReference>
<evidence type="ECO:0000256" key="5">
    <source>
        <dbReference type="SAM" id="Phobius"/>
    </source>
</evidence>
<evidence type="ECO:0000313" key="7">
    <source>
        <dbReference type="Proteomes" id="UP000492821"/>
    </source>
</evidence>
<protein>
    <submittedName>
        <fullName evidence="8">G_PROTEIN_RECEP_F1_2 domain-containing protein</fullName>
    </submittedName>
</protein>
<dbReference type="InterPro" id="IPR017452">
    <property type="entry name" value="GPCR_Rhodpsn_7TM"/>
</dbReference>
<dbReference type="Proteomes" id="UP000492821">
    <property type="component" value="Unassembled WGS sequence"/>
</dbReference>
<organism evidence="7 8">
    <name type="scientific">Panagrellus redivivus</name>
    <name type="common">Microworm</name>
    <dbReference type="NCBI Taxonomy" id="6233"/>
    <lineage>
        <taxon>Eukaryota</taxon>
        <taxon>Metazoa</taxon>
        <taxon>Ecdysozoa</taxon>
        <taxon>Nematoda</taxon>
        <taxon>Chromadorea</taxon>
        <taxon>Rhabditida</taxon>
        <taxon>Tylenchina</taxon>
        <taxon>Panagrolaimomorpha</taxon>
        <taxon>Panagrolaimoidea</taxon>
        <taxon>Panagrolaimidae</taxon>
        <taxon>Panagrellus</taxon>
    </lineage>
</organism>
<dbReference type="Gene3D" id="1.20.1070.10">
    <property type="entry name" value="Rhodopsin 7-helix transmembrane proteins"/>
    <property type="match status" value="1"/>
</dbReference>
<keyword evidence="4 5" id="KW-0472">Membrane</keyword>
<dbReference type="InterPro" id="IPR000276">
    <property type="entry name" value="GPCR_Rhodpsn"/>
</dbReference>
<feature type="transmembrane region" description="Helical" evidence="5">
    <location>
        <begin position="182"/>
        <end position="201"/>
    </location>
</feature>
<comment type="subcellular location">
    <subcellularLocation>
        <location evidence="1">Membrane</location>
    </subcellularLocation>
</comment>
<reference evidence="7" key="1">
    <citation type="journal article" date="2013" name="Genetics">
        <title>The draft genome and transcriptome of Panagrellus redivivus are shaped by the harsh demands of a free-living lifestyle.</title>
        <authorList>
            <person name="Srinivasan J."/>
            <person name="Dillman A.R."/>
            <person name="Macchietto M.G."/>
            <person name="Heikkinen L."/>
            <person name="Lakso M."/>
            <person name="Fracchia K.M."/>
            <person name="Antoshechkin I."/>
            <person name="Mortazavi A."/>
            <person name="Wong G."/>
            <person name="Sternberg P.W."/>
        </authorList>
    </citation>
    <scope>NUCLEOTIDE SEQUENCE [LARGE SCALE GENOMIC DNA]</scope>
    <source>
        <strain evidence="7">MT8872</strain>
    </source>
</reference>
<feature type="transmembrane region" description="Helical" evidence="5">
    <location>
        <begin position="133"/>
        <end position="159"/>
    </location>
</feature>
<evidence type="ECO:0000256" key="3">
    <source>
        <dbReference type="ARBA" id="ARBA00022989"/>
    </source>
</evidence>
<dbReference type="AlphaFoldDB" id="A0A7E4V352"/>
<keyword evidence="2 5" id="KW-0812">Transmembrane</keyword>
<feature type="transmembrane region" description="Helical" evidence="5">
    <location>
        <begin position="283"/>
        <end position="303"/>
    </location>
</feature>
<dbReference type="GO" id="GO:0004930">
    <property type="term" value="F:G protein-coupled receptor activity"/>
    <property type="evidence" value="ECO:0007669"/>
    <property type="project" value="InterPro"/>
</dbReference>
<dbReference type="PANTHER" id="PTHR46641:SF16">
    <property type="entry name" value="G-PROTEIN COUPLED RECEPTORS FAMILY 1 PROFILE DOMAIN-CONTAINING PROTEIN"/>
    <property type="match status" value="1"/>
</dbReference>
<dbReference type="PANTHER" id="PTHR46641">
    <property type="entry name" value="FMRFAMIDE RECEPTOR-RELATED"/>
    <property type="match status" value="1"/>
</dbReference>
<name>A0A7E4V352_PANRE</name>
<dbReference type="InterPro" id="IPR052954">
    <property type="entry name" value="GPCR-Ligand_Int"/>
</dbReference>
<evidence type="ECO:0000313" key="8">
    <source>
        <dbReference type="WBParaSite" id="Pan_g15956.t1"/>
    </source>
</evidence>
<dbReference type="Pfam" id="PF00001">
    <property type="entry name" value="7tm_1"/>
    <property type="match status" value="1"/>
</dbReference>
<dbReference type="SUPFAM" id="SSF81321">
    <property type="entry name" value="Family A G protein-coupled receptor-like"/>
    <property type="match status" value="1"/>
</dbReference>
<feature type="transmembrane region" description="Helical" evidence="5">
    <location>
        <begin position="89"/>
        <end position="113"/>
    </location>
</feature>
<accession>A0A7E4V352</accession>
<evidence type="ECO:0000259" key="6">
    <source>
        <dbReference type="PROSITE" id="PS50262"/>
    </source>
</evidence>
<proteinExistence type="predicted"/>
<feature type="transmembrane region" description="Helical" evidence="5">
    <location>
        <begin position="237"/>
        <end position="262"/>
    </location>
</feature>
<evidence type="ECO:0000256" key="2">
    <source>
        <dbReference type="ARBA" id="ARBA00022692"/>
    </source>
</evidence>
<keyword evidence="7" id="KW-1185">Reference proteome</keyword>
<feature type="transmembrane region" description="Helical" evidence="5">
    <location>
        <begin position="20"/>
        <end position="40"/>
    </location>
</feature>